<dbReference type="Gene3D" id="3.60.40.10">
    <property type="entry name" value="PPM-type phosphatase domain"/>
    <property type="match status" value="1"/>
</dbReference>
<gene>
    <name evidence="4" type="primary">spoIIE</name>
    <name evidence="4" type="ORF">ACFYKT_21290</name>
</gene>
<keyword evidence="2" id="KW-0472">Membrane</keyword>
<feature type="transmembrane region" description="Helical" evidence="2">
    <location>
        <begin position="194"/>
        <end position="214"/>
    </location>
</feature>
<dbReference type="SMART" id="SM00331">
    <property type="entry name" value="PP2C_SIG"/>
    <property type="match status" value="1"/>
</dbReference>
<evidence type="ECO:0000313" key="4">
    <source>
        <dbReference type="EMBL" id="MFE8698823.1"/>
    </source>
</evidence>
<reference evidence="4 5" key="1">
    <citation type="submission" date="2024-08" db="EMBL/GenBank/DDBJ databases">
        <title>Two novel Cytobacillus novel species.</title>
        <authorList>
            <person name="Liu G."/>
        </authorList>
    </citation>
    <scope>NUCLEOTIDE SEQUENCE [LARGE SCALE GENOMIC DNA]</scope>
    <source>
        <strain evidence="4 5">FJAT-53684</strain>
    </source>
</reference>
<protein>
    <submittedName>
        <fullName evidence="4">Stage II sporulation protein E</fullName>
        <ecNumber evidence="4">3.1.3.16</ecNumber>
    </submittedName>
</protein>
<feature type="transmembrane region" description="Helical" evidence="2">
    <location>
        <begin position="280"/>
        <end position="297"/>
    </location>
</feature>
<feature type="transmembrane region" description="Helical" evidence="2">
    <location>
        <begin position="306"/>
        <end position="325"/>
    </location>
</feature>
<dbReference type="InterPro" id="IPR014221">
    <property type="entry name" value="SpoII_E"/>
</dbReference>
<dbReference type="InterPro" id="IPR052016">
    <property type="entry name" value="Bact_Sigma-Reg"/>
</dbReference>
<sequence>MANAERNVIEPLGEVNFGKPKLELSRGFNKFQLGLETFFLKKGYLLLLIGFLLGRALILAQLTPFSLPFFAAVYFIRKDKAPIALIGLVAGAATLSISNAVSAFGITFLFLFAFRIAKKWLHNEIRALPFFVFFTLLAGKLLEDFILSQQLTLYDGMMAGVEASLGFILTLIFVQSLPLLSISKRRQSLKVEEIVCLIIMLASVMTGTIGWSVYELSVEHIMSRYLVLLFAFVAGATVGSTVGVVTGLIFSLANVTSFYHMSLLAFAGLLGGLLKEGRKIGVAAGLLIATLLIGMYGEGGGNLTKTLLETAAAILLFILTPHVLLSKLAKHIPGTSEYAAEQQQYMRKMRDVTAQRVAQFSNVFQALSKSFSSYDEPSEWEESDGTRELDYFLSNVTEKTCQTCFKKDHCWTRNFDTTYDYMKEIMNEMDENHGEITSRLSKEWDKHCRRSKKVTDTIQQELTFYHANQRLKKQVQESRRLVAEQLLGVSEVMGDFAKEIQRERENHHKQEELIFEALQECGIHIEQVEIYSLEKGNVDIDMSIPFCNGHGECEKLIAPMLSDILKETVVVNLEECSAYPNGFCHVTFRSAKAFTVDSAVAHAAKDGGFLSGDSYSTMELGCGKYAIAISDGMGNGERAHIESKETLQLLQKILQSGIEEKVAIKSVNSVLSLRTTDEIFSTLDLAMIDLQNAGAEFLKIGSTPSFIKRGNKVIKIQASNLPMGIIQEFEVDVVSEQLKAGDLLIMMSDGIFEGPKHVENFDLWMKRKIVELKTEEPQAVADLIMEEVIRSRSGYIEDDMTVIVAKIKHNTPKWTSIPVQKIRQKAN</sequence>
<keyword evidence="5" id="KW-1185">Reference proteome</keyword>
<feature type="transmembrane region" description="Helical" evidence="2">
    <location>
        <begin position="163"/>
        <end position="182"/>
    </location>
</feature>
<dbReference type="SMART" id="SM00332">
    <property type="entry name" value="PP2Cc"/>
    <property type="match status" value="1"/>
</dbReference>
<evidence type="ECO:0000313" key="5">
    <source>
        <dbReference type="Proteomes" id="UP001601058"/>
    </source>
</evidence>
<keyword evidence="2" id="KW-0812">Transmembrane</keyword>
<feature type="transmembrane region" description="Helical" evidence="2">
    <location>
        <begin position="257"/>
        <end position="274"/>
    </location>
</feature>
<dbReference type="Pfam" id="PF07228">
    <property type="entry name" value="SpoIIE"/>
    <property type="match status" value="1"/>
</dbReference>
<accession>A0ABW6K783</accession>
<name>A0ABW6K783_9BACI</name>
<dbReference type="Proteomes" id="UP001601058">
    <property type="component" value="Unassembled WGS sequence"/>
</dbReference>
<dbReference type="NCBIfam" id="TIGR02865">
    <property type="entry name" value="spore_II_E"/>
    <property type="match status" value="1"/>
</dbReference>
<dbReference type="EMBL" id="JBIACJ010000021">
    <property type="protein sequence ID" value="MFE8698823.1"/>
    <property type="molecule type" value="Genomic_DNA"/>
</dbReference>
<dbReference type="SUPFAM" id="SSF81606">
    <property type="entry name" value="PP2C-like"/>
    <property type="match status" value="1"/>
</dbReference>
<evidence type="ECO:0000256" key="2">
    <source>
        <dbReference type="SAM" id="Phobius"/>
    </source>
</evidence>
<dbReference type="Pfam" id="PF19732">
    <property type="entry name" value="SpoIIE_N"/>
    <property type="match status" value="1"/>
</dbReference>
<dbReference type="PROSITE" id="PS51746">
    <property type="entry name" value="PPM_2"/>
    <property type="match status" value="1"/>
</dbReference>
<evidence type="ECO:0000259" key="3">
    <source>
        <dbReference type="PROSITE" id="PS51746"/>
    </source>
</evidence>
<dbReference type="PANTHER" id="PTHR43156">
    <property type="entry name" value="STAGE II SPORULATION PROTEIN E-RELATED"/>
    <property type="match status" value="1"/>
</dbReference>
<keyword evidence="2" id="KW-1133">Transmembrane helix</keyword>
<feature type="transmembrane region" description="Helical" evidence="2">
    <location>
        <begin position="125"/>
        <end position="143"/>
    </location>
</feature>
<proteinExistence type="predicted"/>
<feature type="transmembrane region" description="Helical" evidence="2">
    <location>
        <begin position="44"/>
        <end position="63"/>
    </location>
</feature>
<keyword evidence="1 4" id="KW-0378">Hydrolase</keyword>
<comment type="caution">
    <text evidence="4">The sequence shown here is derived from an EMBL/GenBank/DDBJ whole genome shotgun (WGS) entry which is preliminary data.</text>
</comment>
<dbReference type="GO" id="GO:0004722">
    <property type="term" value="F:protein serine/threonine phosphatase activity"/>
    <property type="evidence" value="ECO:0007669"/>
    <property type="project" value="UniProtKB-EC"/>
</dbReference>
<feature type="transmembrane region" description="Helical" evidence="2">
    <location>
        <begin position="226"/>
        <end position="250"/>
    </location>
</feature>
<feature type="transmembrane region" description="Helical" evidence="2">
    <location>
        <begin position="83"/>
        <end position="113"/>
    </location>
</feature>
<organism evidence="4 5">
    <name type="scientific">Cytobacillus mangrovibacter</name>
    <dbReference type="NCBI Taxonomy" id="3299024"/>
    <lineage>
        <taxon>Bacteria</taxon>
        <taxon>Bacillati</taxon>
        <taxon>Bacillota</taxon>
        <taxon>Bacilli</taxon>
        <taxon>Bacillales</taxon>
        <taxon>Bacillaceae</taxon>
        <taxon>Cytobacillus</taxon>
    </lineage>
</organism>
<feature type="domain" description="PPM-type phosphatase" evidence="3">
    <location>
        <begin position="597"/>
        <end position="807"/>
    </location>
</feature>
<dbReference type="EC" id="3.1.3.16" evidence="4"/>
<dbReference type="RefSeq" id="WP_389223870.1">
    <property type="nucleotide sequence ID" value="NZ_JBIACJ010000021.1"/>
</dbReference>
<dbReference type="InterPro" id="IPR001932">
    <property type="entry name" value="PPM-type_phosphatase-like_dom"/>
</dbReference>
<dbReference type="PANTHER" id="PTHR43156:SF2">
    <property type="entry name" value="STAGE II SPORULATION PROTEIN E"/>
    <property type="match status" value="1"/>
</dbReference>
<dbReference type="InterPro" id="IPR045768">
    <property type="entry name" value="SpoIIE_N"/>
</dbReference>
<evidence type="ECO:0000256" key="1">
    <source>
        <dbReference type="ARBA" id="ARBA00022801"/>
    </source>
</evidence>
<dbReference type="InterPro" id="IPR036457">
    <property type="entry name" value="PPM-type-like_dom_sf"/>
</dbReference>